<proteinExistence type="predicted"/>
<reference evidence="1 2" key="1">
    <citation type="journal article" date="2016" name="Sci. Rep.">
        <title>Metabolic traits of an uncultured archaeal lineage -MSBL1- from brine pools of the Red Sea.</title>
        <authorList>
            <person name="Mwirichia R."/>
            <person name="Alam I."/>
            <person name="Rashid M."/>
            <person name="Vinu M."/>
            <person name="Ba-Alawi W."/>
            <person name="Anthony Kamau A."/>
            <person name="Kamanda Ngugi D."/>
            <person name="Goker M."/>
            <person name="Klenk H.P."/>
            <person name="Bajic V."/>
            <person name="Stingl U."/>
        </authorList>
    </citation>
    <scope>NUCLEOTIDE SEQUENCE [LARGE SCALE GENOMIC DNA]</scope>
    <source>
        <strain evidence="1">SCGC-AAA259J03</strain>
    </source>
</reference>
<sequence length="113" mass="12344">MEGACRWAMSPMFVTDGLSLFSGCTGFDEVEKPVSLEIEVDSGLLAGSVVEPLMWSDVVVYRPPQTQECGSRPQFQPFRGIDTTWGVRSTPAVILTLFEPGMGSETIPRSWGV</sequence>
<comment type="caution">
    <text evidence="1">The sequence shown here is derived from an EMBL/GenBank/DDBJ whole genome shotgun (WGS) entry which is preliminary data.</text>
</comment>
<accession>A0A656YWG9</accession>
<gene>
    <name evidence="1" type="ORF">AKJ39_01775</name>
</gene>
<name>A0A656YWG9_9EURY</name>
<evidence type="ECO:0000313" key="1">
    <source>
        <dbReference type="EMBL" id="KXA98501.1"/>
    </source>
</evidence>
<organism evidence="1 2">
    <name type="scientific">candidate division MSBL1 archaeon SCGC-AAA259J03</name>
    <dbReference type="NCBI Taxonomy" id="1698269"/>
    <lineage>
        <taxon>Archaea</taxon>
        <taxon>Methanobacteriati</taxon>
        <taxon>Methanobacteriota</taxon>
        <taxon>candidate division MSBL1</taxon>
    </lineage>
</organism>
<dbReference type="EMBL" id="LHXT01000018">
    <property type="protein sequence ID" value="KXA98501.1"/>
    <property type="molecule type" value="Genomic_DNA"/>
</dbReference>
<protein>
    <submittedName>
        <fullName evidence="1">Uncharacterized protein</fullName>
    </submittedName>
</protein>
<keyword evidence="2" id="KW-1185">Reference proteome</keyword>
<dbReference type="Proteomes" id="UP000070257">
    <property type="component" value="Unassembled WGS sequence"/>
</dbReference>
<dbReference type="AlphaFoldDB" id="A0A656YWG9"/>
<evidence type="ECO:0000313" key="2">
    <source>
        <dbReference type="Proteomes" id="UP000070257"/>
    </source>
</evidence>